<proteinExistence type="predicted"/>
<reference evidence="1 2" key="1">
    <citation type="submission" date="2020-02" db="EMBL/GenBank/DDBJ databases">
        <title>Ideonella bacterium strain TBM-1.</title>
        <authorList>
            <person name="Chen W.-M."/>
        </authorList>
    </citation>
    <scope>NUCLEOTIDE SEQUENCE [LARGE SCALE GENOMIC DNA]</scope>
    <source>
        <strain evidence="1 2">TBM-1</strain>
    </source>
</reference>
<name>A0A7C9TM60_9BURK</name>
<organism evidence="1 2">
    <name type="scientific">Ideonella livida</name>
    <dbReference type="NCBI Taxonomy" id="2707176"/>
    <lineage>
        <taxon>Bacteria</taxon>
        <taxon>Pseudomonadati</taxon>
        <taxon>Pseudomonadota</taxon>
        <taxon>Betaproteobacteria</taxon>
        <taxon>Burkholderiales</taxon>
        <taxon>Sphaerotilaceae</taxon>
        <taxon>Ideonella</taxon>
    </lineage>
</organism>
<dbReference type="RefSeq" id="WP_163457934.1">
    <property type="nucleotide sequence ID" value="NZ_JAAGOH010000014.1"/>
</dbReference>
<comment type="caution">
    <text evidence="1">The sequence shown here is derived from an EMBL/GenBank/DDBJ whole genome shotgun (WGS) entry which is preliminary data.</text>
</comment>
<keyword evidence="2" id="KW-1185">Reference proteome</keyword>
<evidence type="ECO:0008006" key="3">
    <source>
        <dbReference type="Google" id="ProtNLM"/>
    </source>
</evidence>
<evidence type="ECO:0000313" key="2">
    <source>
        <dbReference type="Proteomes" id="UP000484255"/>
    </source>
</evidence>
<dbReference type="EMBL" id="JAAGOH010000014">
    <property type="protein sequence ID" value="NDY92087.1"/>
    <property type="molecule type" value="Genomic_DNA"/>
</dbReference>
<dbReference type="Proteomes" id="UP000484255">
    <property type="component" value="Unassembled WGS sequence"/>
</dbReference>
<evidence type="ECO:0000313" key="1">
    <source>
        <dbReference type="EMBL" id="NDY92087.1"/>
    </source>
</evidence>
<gene>
    <name evidence="1" type="ORF">G3A44_12895</name>
</gene>
<accession>A0A7C9TM60</accession>
<sequence>MRRSPTSRPARQRGVTLIIVLIALMVLLAGGVSLMRSSDAAVTLAGQLAFRRDLKNQGERGIAAAVALLKTGDLSSVAARQAHLSTANYSATLLASSSDGVPQVLLSDAAWTAANFSGTDISSTVAGVTVRTVIDRMCNATGSATAAQCVLQEVPCGTSSTQSSGKAGGEVLTCSTATYRISVRVDGPRNTQAFFQSLVAL</sequence>
<protein>
    <recommendedName>
        <fullName evidence="3">Type 4 fimbrial biogenesis protein PilX N-terminal domain-containing protein</fullName>
    </recommendedName>
</protein>
<dbReference type="AlphaFoldDB" id="A0A7C9TM60"/>